<feature type="transmembrane region" description="Helical" evidence="2">
    <location>
        <begin position="315"/>
        <end position="336"/>
    </location>
</feature>
<gene>
    <name evidence="4" type="ORF">Acy02nite_21330</name>
</gene>
<accession>A0A919M379</accession>
<feature type="compositionally biased region" description="Low complexity" evidence="1">
    <location>
        <begin position="193"/>
        <end position="204"/>
    </location>
</feature>
<comment type="caution">
    <text evidence="4">The sequence shown here is derived from an EMBL/GenBank/DDBJ whole genome shotgun (WGS) entry which is preliminary data.</text>
</comment>
<dbReference type="Gene3D" id="4.10.1060.50">
    <property type="match status" value="1"/>
</dbReference>
<feature type="compositionally biased region" description="Pro residues" evidence="1">
    <location>
        <begin position="73"/>
        <end position="89"/>
    </location>
</feature>
<evidence type="ECO:0000313" key="5">
    <source>
        <dbReference type="Proteomes" id="UP000619479"/>
    </source>
</evidence>
<dbReference type="AlphaFoldDB" id="A0A919M379"/>
<dbReference type="Pfam" id="PF13240">
    <property type="entry name" value="Zn_Ribbon_1"/>
    <property type="match status" value="1"/>
</dbReference>
<dbReference type="Gene3D" id="2.60.120.260">
    <property type="entry name" value="Galactose-binding domain-like"/>
    <property type="match status" value="1"/>
</dbReference>
<keyword evidence="2" id="KW-1133">Transmembrane helix</keyword>
<evidence type="ECO:0000256" key="2">
    <source>
        <dbReference type="SAM" id="Phobius"/>
    </source>
</evidence>
<dbReference type="EMBL" id="BOMH01000016">
    <property type="protein sequence ID" value="GID64252.1"/>
    <property type="molecule type" value="Genomic_DNA"/>
</dbReference>
<organism evidence="4 5">
    <name type="scientific">Actinoplanes cyaneus</name>
    <dbReference type="NCBI Taxonomy" id="52696"/>
    <lineage>
        <taxon>Bacteria</taxon>
        <taxon>Bacillati</taxon>
        <taxon>Actinomycetota</taxon>
        <taxon>Actinomycetes</taxon>
        <taxon>Micromonosporales</taxon>
        <taxon>Micromonosporaceae</taxon>
        <taxon>Actinoplanes</taxon>
    </lineage>
</organism>
<keyword evidence="2" id="KW-0812">Transmembrane</keyword>
<feature type="compositionally biased region" description="Basic and acidic residues" evidence="1">
    <location>
        <begin position="161"/>
        <end position="174"/>
    </location>
</feature>
<dbReference type="NCBIfam" id="NF047619">
    <property type="entry name" value="NADase_discoid"/>
    <property type="match status" value="1"/>
</dbReference>
<protein>
    <recommendedName>
        <fullName evidence="3">Zinc-ribbon domain-containing protein</fullName>
    </recommendedName>
</protein>
<name>A0A919M379_9ACTN</name>
<reference evidence="4" key="1">
    <citation type="submission" date="2021-01" db="EMBL/GenBank/DDBJ databases">
        <title>Whole genome shotgun sequence of Actinoplanes cyaneus NBRC 14990.</title>
        <authorList>
            <person name="Komaki H."/>
            <person name="Tamura T."/>
        </authorList>
    </citation>
    <scope>NUCLEOTIDE SEQUENCE</scope>
    <source>
        <strain evidence="4">NBRC 14990</strain>
    </source>
</reference>
<dbReference type="Proteomes" id="UP000619479">
    <property type="component" value="Unassembled WGS sequence"/>
</dbReference>
<proteinExistence type="predicted"/>
<dbReference type="InterPro" id="IPR057561">
    <property type="entry name" value="NADase_transloc"/>
</dbReference>
<keyword evidence="5" id="KW-1185">Reference proteome</keyword>
<feature type="compositionally biased region" description="Low complexity" evidence="1">
    <location>
        <begin position="38"/>
        <end position="72"/>
    </location>
</feature>
<evidence type="ECO:0000259" key="3">
    <source>
        <dbReference type="Pfam" id="PF13240"/>
    </source>
</evidence>
<feature type="domain" description="Zinc-ribbon" evidence="3">
    <location>
        <begin position="267"/>
        <end position="288"/>
    </location>
</feature>
<dbReference type="InterPro" id="IPR038587">
    <property type="entry name" value="Ribosomal_eL40_sf"/>
</dbReference>
<feature type="compositionally biased region" description="Low complexity" evidence="1">
    <location>
        <begin position="107"/>
        <end position="116"/>
    </location>
</feature>
<feature type="region of interest" description="Disordered" evidence="1">
    <location>
        <begin position="32"/>
        <end position="204"/>
    </location>
</feature>
<keyword evidence="2" id="KW-0472">Membrane</keyword>
<sequence length="490" mass="50528">MTLCDNCGSPVTPGDAFCGVCGAFLDWSAATKAPADPEPATASPATASPATASPATASPAVPSPAAASVTPSPAVPEPAAAPPVSPSPATPSRATPSPVSPAPAPAASPEVIASPATAAEDRAAEPSPGDALAAEQPSAVESAPAVEPSTDAAQPSSGAARSDDGAARSDDGAPPRDSVAAPQRAEAPRTGEADAPPTTPAARNRAAALVVPVAEATDRPVARPVAVPEKVATVDQPGAVQPGRPVAPRPILREFTDVPGTTGETACSNCGTLNPADRAFCRKCGRSLRAEQAAGRSRRRWRLTWPKGRGRLRRLLAILAILLLVAGLVWAGVTYGPRAVDAVRDRLAKPELITPNRVTASSSTKGHDPSLVGDGLNNRFWEPGREQKPWVELTFDKPIRVLSVIVTGGVSPEQQDYAKQGRPSDVRLELWTSDGSRTEKELHLVDHAGPQTFDMAVGDVSRMRLTVESGYGLTPGKVPAIAEIEVFRRP</sequence>
<dbReference type="RefSeq" id="WP_203739764.1">
    <property type="nucleotide sequence ID" value="NZ_BAAAUC010000052.1"/>
</dbReference>
<dbReference type="InterPro" id="IPR026870">
    <property type="entry name" value="Zinc_ribbon_dom"/>
</dbReference>
<dbReference type="InterPro" id="IPR008979">
    <property type="entry name" value="Galactose-bd-like_sf"/>
</dbReference>
<evidence type="ECO:0000256" key="1">
    <source>
        <dbReference type="SAM" id="MobiDB-lite"/>
    </source>
</evidence>
<evidence type="ECO:0000313" key="4">
    <source>
        <dbReference type="EMBL" id="GID64252.1"/>
    </source>
</evidence>
<dbReference type="SUPFAM" id="SSF49785">
    <property type="entry name" value="Galactose-binding domain-like"/>
    <property type="match status" value="1"/>
</dbReference>